<dbReference type="Pfam" id="PF11716">
    <property type="entry name" value="MDMPI_N"/>
    <property type="match status" value="1"/>
</dbReference>
<gene>
    <name evidence="3" type="ORF">HGB38_03150</name>
</gene>
<evidence type="ECO:0000313" key="3">
    <source>
        <dbReference type="EMBL" id="NKY25233.1"/>
    </source>
</evidence>
<protein>
    <submittedName>
        <fullName evidence="3">Maleylpyruvate isomerase family mycothiol-dependent enzyme</fullName>
    </submittedName>
</protein>
<dbReference type="NCBIfam" id="TIGR03083">
    <property type="entry name" value="maleylpyruvate isomerase family mycothiol-dependent enzyme"/>
    <property type="match status" value="1"/>
</dbReference>
<comment type="caution">
    <text evidence="3">The sequence shown here is derived from an EMBL/GenBank/DDBJ whole genome shotgun (WGS) entry which is preliminary data.</text>
</comment>
<dbReference type="GO" id="GO:0005886">
    <property type="term" value="C:plasma membrane"/>
    <property type="evidence" value="ECO:0007669"/>
    <property type="project" value="TreeGrafter"/>
</dbReference>
<feature type="domain" description="MDMPI C-terminal" evidence="1">
    <location>
        <begin position="143"/>
        <end position="239"/>
    </location>
</feature>
<evidence type="ECO:0000259" key="1">
    <source>
        <dbReference type="Pfam" id="PF07398"/>
    </source>
</evidence>
<dbReference type="SUPFAM" id="SSF109854">
    <property type="entry name" value="DinB/YfiT-like putative metalloenzymes"/>
    <property type="match status" value="1"/>
</dbReference>
<evidence type="ECO:0000313" key="4">
    <source>
        <dbReference type="Proteomes" id="UP000540698"/>
    </source>
</evidence>
<dbReference type="PANTHER" id="PTHR40758">
    <property type="entry name" value="CONSERVED PROTEIN"/>
    <property type="match status" value="1"/>
</dbReference>
<dbReference type="Pfam" id="PF07398">
    <property type="entry name" value="MDMPI_C"/>
    <property type="match status" value="1"/>
</dbReference>
<dbReference type="GO" id="GO:0016853">
    <property type="term" value="F:isomerase activity"/>
    <property type="evidence" value="ECO:0007669"/>
    <property type="project" value="UniProtKB-KW"/>
</dbReference>
<keyword evidence="3" id="KW-0413">Isomerase</keyword>
<dbReference type="Proteomes" id="UP000540698">
    <property type="component" value="Unassembled WGS sequence"/>
</dbReference>
<dbReference type="GO" id="GO:0046872">
    <property type="term" value="F:metal ion binding"/>
    <property type="evidence" value="ECO:0007669"/>
    <property type="project" value="InterPro"/>
</dbReference>
<dbReference type="InterPro" id="IPR034660">
    <property type="entry name" value="DinB/YfiT-like"/>
</dbReference>
<dbReference type="EMBL" id="JAAXOS010000001">
    <property type="protein sequence ID" value="NKY25233.1"/>
    <property type="molecule type" value="Genomic_DNA"/>
</dbReference>
<dbReference type="InterPro" id="IPR024344">
    <property type="entry name" value="MDMPI_metal-binding"/>
</dbReference>
<dbReference type="InterPro" id="IPR010872">
    <property type="entry name" value="MDMPI_C-term_domain"/>
</dbReference>
<keyword evidence="3" id="KW-0670">Pyruvate</keyword>
<dbReference type="AlphaFoldDB" id="A0A7X6L007"/>
<evidence type="ECO:0000259" key="2">
    <source>
        <dbReference type="Pfam" id="PF11716"/>
    </source>
</evidence>
<proteinExistence type="predicted"/>
<name>A0A7X6L007_9NOCA</name>
<feature type="domain" description="Mycothiol-dependent maleylpyruvate isomerase metal-binding" evidence="2">
    <location>
        <begin position="5"/>
        <end position="129"/>
    </location>
</feature>
<organism evidence="3 4">
    <name type="scientific">Nocardia gamkensis</name>
    <dbReference type="NCBI Taxonomy" id="352869"/>
    <lineage>
        <taxon>Bacteria</taxon>
        <taxon>Bacillati</taxon>
        <taxon>Actinomycetota</taxon>
        <taxon>Actinomycetes</taxon>
        <taxon>Mycobacteriales</taxon>
        <taxon>Nocardiaceae</taxon>
        <taxon>Nocardia</taxon>
    </lineage>
</organism>
<keyword evidence="4" id="KW-1185">Reference proteome</keyword>
<dbReference type="InterPro" id="IPR017517">
    <property type="entry name" value="Maleyloyr_isom"/>
</dbReference>
<reference evidence="3 4" key="1">
    <citation type="submission" date="2020-04" db="EMBL/GenBank/DDBJ databases">
        <title>MicrobeNet Type strains.</title>
        <authorList>
            <person name="Nicholson A.C."/>
        </authorList>
    </citation>
    <scope>NUCLEOTIDE SEQUENCE [LARGE SCALE GENOMIC DNA]</scope>
    <source>
        <strain evidence="3 4">DSM 44956</strain>
    </source>
</reference>
<accession>A0A7X6L007</accession>
<dbReference type="PANTHER" id="PTHR40758:SF1">
    <property type="entry name" value="CONSERVED PROTEIN"/>
    <property type="match status" value="1"/>
</dbReference>
<sequence length="250" mass="27165">MHRAALITETDALAELLREADPATPIPTCPGWTLADLATHVGRAQRWAAAMITERSTEELDIRAVPDGARPADPQAAARWLSEGARLALAAVDSTGPDAEIWTTLGTPRPVHWWIRRLAHEAVAHHADALLALGRPVSLDPAVAADAISEWLDLLSVGLTRRAETVLAADTTLHLHATDPELGPDGEWIIRPSGRSITWEHTHAKATVAVRARAFILLLVLLGRIRPDDPGVEIHGEPGILTRWLERTPF</sequence>